<dbReference type="EMBL" id="GBXM01095386">
    <property type="protein sequence ID" value="JAH13191.1"/>
    <property type="molecule type" value="Transcribed_RNA"/>
</dbReference>
<organism evidence="2">
    <name type="scientific">Anguilla anguilla</name>
    <name type="common">European freshwater eel</name>
    <name type="synonym">Muraena anguilla</name>
    <dbReference type="NCBI Taxonomy" id="7936"/>
    <lineage>
        <taxon>Eukaryota</taxon>
        <taxon>Metazoa</taxon>
        <taxon>Chordata</taxon>
        <taxon>Craniata</taxon>
        <taxon>Vertebrata</taxon>
        <taxon>Euteleostomi</taxon>
        <taxon>Actinopterygii</taxon>
        <taxon>Neopterygii</taxon>
        <taxon>Teleostei</taxon>
        <taxon>Anguilliformes</taxon>
        <taxon>Anguillidae</taxon>
        <taxon>Anguilla</taxon>
    </lineage>
</organism>
<reference evidence="2" key="2">
    <citation type="journal article" date="2015" name="Fish Shellfish Immunol.">
        <title>Early steps in the European eel (Anguilla anguilla)-Vibrio vulnificus interaction in the gills: Role of the RtxA13 toxin.</title>
        <authorList>
            <person name="Callol A."/>
            <person name="Pajuelo D."/>
            <person name="Ebbesson L."/>
            <person name="Teles M."/>
            <person name="MacKenzie S."/>
            <person name="Amaro C."/>
        </authorList>
    </citation>
    <scope>NUCLEOTIDE SEQUENCE</scope>
</reference>
<evidence type="ECO:0000256" key="1">
    <source>
        <dbReference type="SAM" id="MobiDB-lite"/>
    </source>
</evidence>
<sequence length="48" mass="5733">MVEGGKINLRSQLDEDIERASKERDRYAKVEKAQKTIQKWKRTKRGEK</sequence>
<proteinExistence type="predicted"/>
<dbReference type="AlphaFoldDB" id="A0A0E9Q8H4"/>
<feature type="region of interest" description="Disordered" evidence="1">
    <location>
        <begin position="21"/>
        <end position="48"/>
    </location>
</feature>
<feature type="compositionally biased region" description="Basic residues" evidence="1">
    <location>
        <begin position="38"/>
        <end position="48"/>
    </location>
</feature>
<accession>A0A0E9Q8H4</accession>
<feature type="compositionally biased region" description="Basic and acidic residues" evidence="1">
    <location>
        <begin position="21"/>
        <end position="34"/>
    </location>
</feature>
<protein>
    <submittedName>
        <fullName evidence="2">Uncharacterized protein</fullName>
    </submittedName>
</protein>
<reference evidence="2" key="1">
    <citation type="submission" date="2014-11" db="EMBL/GenBank/DDBJ databases">
        <authorList>
            <person name="Amaro Gonzalez C."/>
        </authorList>
    </citation>
    <scope>NUCLEOTIDE SEQUENCE</scope>
</reference>
<name>A0A0E9Q8H4_ANGAN</name>
<evidence type="ECO:0000313" key="2">
    <source>
        <dbReference type="EMBL" id="JAH13191.1"/>
    </source>
</evidence>